<dbReference type="Proteomes" id="UP000265520">
    <property type="component" value="Unassembled WGS sequence"/>
</dbReference>
<feature type="region of interest" description="Disordered" evidence="1">
    <location>
        <begin position="1"/>
        <end position="28"/>
    </location>
</feature>
<accession>A0A392VUH6</accession>
<sequence>TCVSPPISFQGSELPPGSFLWPGATDPQQQDLHHLETLEDSDC</sequence>
<organism evidence="2 3">
    <name type="scientific">Trifolium medium</name>
    <dbReference type="NCBI Taxonomy" id="97028"/>
    <lineage>
        <taxon>Eukaryota</taxon>
        <taxon>Viridiplantae</taxon>
        <taxon>Streptophyta</taxon>
        <taxon>Embryophyta</taxon>
        <taxon>Tracheophyta</taxon>
        <taxon>Spermatophyta</taxon>
        <taxon>Magnoliopsida</taxon>
        <taxon>eudicotyledons</taxon>
        <taxon>Gunneridae</taxon>
        <taxon>Pentapetalae</taxon>
        <taxon>rosids</taxon>
        <taxon>fabids</taxon>
        <taxon>Fabales</taxon>
        <taxon>Fabaceae</taxon>
        <taxon>Papilionoideae</taxon>
        <taxon>50 kb inversion clade</taxon>
        <taxon>NPAAA clade</taxon>
        <taxon>Hologalegina</taxon>
        <taxon>IRL clade</taxon>
        <taxon>Trifolieae</taxon>
        <taxon>Trifolium</taxon>
    </lineage>
</organism>
<keyword evidence="3" id="KW-1185">Reference proteome</keyword>
<evidence type="ECO:0000313" key="3">
    <source>
        <dbReference type="Proteomes" id="UP000265520"/>
    </source>
</evidence>
<name>A0A392VUH6_9FABA</name>
<reference evidence="2 3" key="1">
    <citation type="journal article" date="2018" name="Front. Plant Sci.">
        <title>Red Clover (Trifolium pratense) and Zigzag Clover (T. medium) - A Picture of Genomic Similarities and Differences.</title>
        <authorList>
            <person name="Dluhosova J."/>
            <person name="Istvanek J."/>
            <person name="Nedelnik J."/>
            <person name="Repkova J."/>
        </authorList>
    </citation>
    <scope>NUCLEOTIDE SEQUENCE [LARGE SCALE GENOMIC DNA]</scope>
    <source>
        <strain evidence="3">cv. 10/8</strain>
        <tissue evidence="2">Leaf</tissue>
    </source>
</reference>
<feature type="compositionally biased region" description="Polar residues" evidence="1">
    <location>
        <begin position="1"/>
        <end position="11"/>
    </location>
</feature>
<comment type="caution">
    <text evidence="2">The sequence shown here is derived from an EMBL/GenBank/DDBJ whole genome shotgun (WGS) entry which is preliminary data.</text>
</comment>
<dbReference type="AlphaFoldDB" id="A0A392VUH6"/>
<protein>
    <submittedName>
        <fullName evidence="2">Uncharacterized protein</fullName>
    </submittedName>
</protein>
<evidence type="ECO:0000313" key="2">
    <source>
        <dbReference type="EMBL" id="MCI92054.1"/>
    </source>
</evidence>
<dbReference type="EMBL" id="LXQA011289336">
    <property type="protein sequence ID" value="MCI92054.1"/>
    <property type="molecule type" value="Genomic_DNA"/>
</dbReference>
<evidence type="ECO:0000256" key="1">
    <source>
        <dbReference type="SAM" id="MobiDB-lite"/>
    </source>
</evidence>
<proteinExistence type="predicted"/>
<feature type="non-terminal residue" evidence="2">
    <location>
        <position position="1"/>
    </location>
</feature>